<dbReference type="RefSeq" id="WP_232317607.1">
    <property type="nucleotide sequence ID" value="NZ_JARMAB010000044.1"/>
</dbReference>
<feature type="transmembrane region" description="Helical" evidence="6">
    <location>
        <begin position="98"/>
        <end position="121"/>
    </location>
</feature>
<accession>A0ABU6MRW6</accession>
<keyword evidence="5 6" id="KW-0472">Membrane</keyword>
<dbReference type="InterPro" id="IPR003740">
    <property type="entry name" value="YitT"/>
</dbReference>
<proteinExistence type="predicted"/>
<dbReference type="EMBL" id="JARMAB010000044">
    <property type="protein sequence ID" value="MED1205952.1"/>
    <property type="molecule type" value="Genomic_DNA"/>
</dbReference>
<protein>
    <submittedName>
        <fullName evidence="7">YitT family protein</fullName>
    </submittedName>
</protein>
<name>A0ABU6MRW6_9BACI</name>
<dbReference type="Proteomes" id="UP001341444">
    <property type="component" value="Unassembled WGS sequence"/>
</dbReference>
<evidence type="ECO:0000256" key="3">
    <source>
        <dbReference type="ARBA" id="ARBA00022692"/>
    </source>
</evidence>
<sequence>MRKVVRKIMMIAFAALLIAIGINLFILPLHLLNGGIFGISLLLKYALGFKLGLTIVCINTPIYLLALTYDRTYFINGIMGMLLSSTMIDLLFPLSGMVHWPIVVSAPVGGLLIGTGVGLMLRQDTSPGGIDLLALLFSKWFSINPGYIIFLADAVIILSGLFILHDQRLLFSLLTVLSVGIMASALTAFKSVGVYVK</sequence>
<evidence type="ECO:0000256" key="6">
    <source>
        <dbReference type="SAM" id="Phobius"/>
    </source>
</evidence>
<feature type="transmembrane region" description="Helical" evidence="6">
    <location>
        <begin position="73"/>
        <end position="92"/>
    </location>
</feature>
<keyword evidence="2" id="KW-1003">Cell membrane</keyword>
<dbReference type="Pfam" id="PF02588">
    <property type="entry name" value="YitT_membrane"/>
    <property type="match status" value="1"/>
</dbReference>
<keyword evidence="3 6" id="KW-0812">Transmembrane</keyword>
<gene>
    <name evidence="7" type="ORF">P4T90_23245</name>
</gene>
<comment type="subcellular location">
    <subcellularLocation>
        <location evidence="1">Cell membrane</location>
        <topology evidence="1">Multi-pass membrane protein</topology>
    </subcellularLocation>
</comment>
<dbReference type="InterPro" id="IPR051461">
    <property type="entry name" value="UPF0750_membrane"/>
</dbReference>
<feature type="transmembrane region" description="Helical" evidence="6">
    <location>
        <begin position="45"/>
        <end position="66"/>
    </location>
</feature>
<evidence type="ECO:0000256" key="5">
    <source>
        <dbReference type="ARBA" id="ARBA00023136"/>
    </source>
</evidence>
<feature type="transmembrane region" description="Helical" evidence="6">
    <location>
        <begin position="12"/>
        <end position="33"/>
    </location>
</feature>
<evidence type="ECO:0000256" key="2">
    <source>
        <dbReference type="ARBA" id="ARBA00022475"/>
    </source>
</evidence>
<keyword evidence="8" id="KW-1185">Reference proteome</keyword>
<dbReference type="PANTHER" id="PTHR33545:SF5">
    <property type="entry name" value="UPF0750 MEMBRANE PROTEIN YITT"/>
    <property type="match status" value="1"/>
</dbReference>
<dbReference type="PANTHER" id="PTHR33545">
    <property type="entry name" value="UPF0750 MEMBRANE PROTEIN YITT-RELATED"/>
    <property type="match status" value="1"/>
</dbReference>
<reference evidence="7 8" key="1">
    <citation type="submission" date="2023-03" db="EMBL/GenBank/DDBJ databases">
        <title>Bacillus Genome Sequencing.</title>
        <authorList>
            <person name="Dunlap C."/>
        </authorList>
    </citation>
    <scope>NUCLEOTIDE SEQUENCE [LARGE SCALE GENOMIC DNA]</scope>
    <source>
        <strain evidence="7 8">B-23453</strain>
    </source>
</reference>
<comment type="caution">
    <text evidence="7">The sequence shown here is derived from an EMBL/GenBank/DDBJ whole genome shotgun (WGS) entry which is preliminary data.</text>
</comment>
<evidence type="ECO:0000256" key="1">
    <source>
        <dbReference type="ARBA" id="ARBA00004651"/>
    </source>
</evidence>
<organism evidence="7 8">
    <name type="scientific">Heyndrickxia acidicola</name>
    <dbReference type="NCBI Taxonomy" id="209389"/>
    <lineage>
        <taxon>Bacteria</taxon>
        <taxon>Bacillati</taxon>
        <taxon>Bacillota</taxon>
        <taxon>Bacilli</taxon>
        <taxon>Bacillales</taxon>
        <taxon>Bacillaceae</taxon>
        <taxon>Heyndrickxia</taxon>
    </lineage>
</organism>
<feature type="transmembrane region" description="Helical" evidence="6">
    <location>
        <begin position="141"/>
        <end position="163"/>
    </location>
</feature>
<evidence type="ECO:0000313" key="7">
    <source>
        <dbReference type="EMBL" id="MED1205952.1"/>
    </source>
</evidence>
<evidence type="ECO:0000256" key="4">
    <source>
        <dbReference type="ARBA" id="ARBA00022989"/>
    </source>
</evidence>
<evidence type="ECO:0000313" key="8">
    <source>
        <dbReference type="Proteomes" id="UP001341444"/>
    </source>
</evidence>
<keyword evidence="4 6" id="KW-1133">Transmembrane helix</keyword>
<feature type="transmembrane region" description="Helical" evidence="6">
    <location>
        <begin position="169"/>
        <end position="189"/>
    </location>
</feature>